<protein>
    <submittedName>
        <fullName evidence="8">Multisubunit sodium/proton antiporter, MrpF subunit</fullName>
    </submittedName>
</protein>
<accession>A0A1H6J6P9</accession>
<evidence type="ECO:0000256" key="2">
    <source>
        <dbReference type="ARBA" id="ARBA00022448"/>
    </source>
</evidence>
<dbReference type="PANTHER" id="PTHR34702:SF1">
    <property type="entry name" value="NA(+)_H(+) ANTIPORTER SUBUNIT F"/>
    <property type="match status" value="1"/>
</dbReference>
<dbReference type="Proteomes" id="UP000199215">
    <property type="component" value="Unassembled WGS sequence"/>
</dbReference>
<evidence type="ECO:0000256" key="6">
    <source>
        <dbReference type="ARBA" id="ARBA00023136"/>
    </source>
</evidence>
<feature type="transmembrane region" description="Helical" evidence="7">
    <location>
        <begin position="46"/>
        <end position="66"/>
    </location>
</feature>
<sequence length="101" mass="10379">MSIADLAIAGGYTVGDVLLVGAAGFVVLALGMLYRAVVGPTMQDRVLAVNVLGTNTVVILALLGAALDEPTFLDIAIVYALLNFLMAIAVSKFTVERGGVL</sequence>
<evidence type="ECO:0000256" key="7">
    <source>
        <dbReference type="SAM" id="Phobius"/>
    </source>
</evidence>
<dbReference type="EMBL" id="FNWU01000006">
    <property type="protein sequence ID" value="SEH55210.1"/>
    <property type="molecule type" value="Genomic_DNA"/>
</dbReference>
<keyword evidence="2" id="KW-0813">Transport</keyword>
<dbReference type="NCBIfam" id="NF009244">
    <property type="entry name" value="PRK12599.1-3"/>
    <property type="match status" value="1"/>
</dbReference>
<dbReference type="GO" id="GO:0005886">
    <property type="term" value="C:plasma membrane"/>
    <property type="evidence" value="ECO:0007669"/>
    <property type="project" value="UniProtKB-SubCell"/>
</dbReference>
<evidence type="ECO:0000313" key="8">
    <source>
        <dbReference type="EMBL" id="SEH55210.1"/>
    </source>
</evidence>
<evidence type="ECO:0000256" key="1">
    <source>
        <dbReference type="ARBA" id="ARBA00004651"/>
    </source>
</evidence>
<feature type="transmembrane region" description="Helical" evidence="7">
    <location>
        <begin position="72"/>
        <end position="95"/>
    </location>
</feature>
<dbReference type="STRING" id="1267564.SAMN05192561_10657"/>
<keyword evidence="6 7" id="KW-0472">Membrane</keyword>
<keyword evidence="5 7" id="KW-1133">Transmembrane helix</keyword>
<gene>
    <name evidence="8" type="ORF">SAMN05192561_10657</name>
</gene>
<evidence type="ECO:0000256" key="5">
    <source>
        <dbReference type="ARBA" id="ARBA00022989"/>
    </source>
</evidence>
<comment type="subcellular location">
    <subcellularLocation>
        <location evidence="1">Cell membrane</location>
        <topology evidence="1">Multi-pass membrane protein</topology>
    </subcellularLocation>
</comment>
<keyword evidence="4 7" id="KW-0812">Transmembrane</keyword>
<dbReference type="Pfam" id="PF04066">
    <property type="entry name" value="MrpF_PhaF"/>
    <property type="match status" value="1"/>
</dbReference>
<evidence type="ECO:0000313" key="9">
    <source>
        <dbReference type="Proteomes" id="UP000199215"/>
    </source>
</evidence>
<dbReference type="RefSeq" id="WP_092817219.1">
    <property type="nucleotide sequence ID" value="NZ_FNWU01000006.1"/>
</dbReference>
<proteinExistence type="predicted"/>
<keyword evidence="3" id="KW-1003">Cell membrane</keyword>
<name>A0A1H6J6P9_9EURY</name>
<dbReference type="GO" id="GO:0015385">
    <property type="term" value="F:sodium:proton antiporter activity"/>
    <property type="evidence" value="ECO:0007669"/>
    <property type="project" value="TreeGrafter"/>
</dbReference>
<dbReference type="AlphaFoldDB" id="A0A1H6J6P9"/>
<dbReference type="InterPro" id="IPR007208">
    <property type="entry name" value="MrpF/PhaF-like"/>
</dbReference>
<evidence type="ECO:0000256" key="4">
    <source>
        <dbReference type="ARBA" id="ARBA00022692"/>
    </source>
</evidence>
<organism evidence="8 9">
    <name type="scientific">Halopenitus malekzadehii</name>
    <dbReference type="NCBI Taxonomy" id="1267564"/>
    <lineage>
        <taxon>Archaea</taxon>
        <taxon>Methanobacteriati</taxon>
        <taxon>Methanobacteriota</taxon>
        <taxon>Stenosarchaea group</taxon>
        <taxon>Halobacteria</taxon>
        <taxon>Halobacteriales</taxon>
        <taxon>Haloferacaceae</taxon>
        <taxon>Halopenitus</taxon>
    </lineage>
</organism>
<dbReference type="PANTHER" id="PTHR34702">
    <property type="entry name" value="NA(+)/H(+) ANTIPORTER SUBUNIT F1"/>
    <property type="match status" value="1"/>
</dbReference>
<feature type="transmembrane region" description="Helical" evidence="7">
    <location>
        <begin position="12"/>
        <end position="34"/>
    </location>
</feature>
<reference evidence="8 9" key="1">
    <citation type="submission" date="2016-10" db="EMBL/GenBank/DDBJ databases">
        <authorList>
            <person name="de Groot N.N."/>
        </authorList>
    </citation>
    <scope>NUCLEOTIDE SEQUENCE [LARGE SCALE GENOMIC DNA]</scope>
    <source>
        <strain evidence="8 9">IBRC-M10418</strain>
    </source>
</reference>
<dbReference type="OrthoDB" id="84883at2157"/>
<keyword evidence="9" id="KW-1185">Reference proteome</keyword>
<evidence type="ECO:0000256" key="3">
    <source>
        <dbReference type="ARBA" id="ARBA00022475"/>
    </source>
</evidence>